<dbReference type="GO" id="GO:0030246">
    <property type="term" value="F:carbohydrate binding"/>
    <property type="evidence" value="ECO:0007669"/>
    <property type="project" value="InterPro"/>
</dbReference>
<dbReference type="NCBIfam" id="TIGR02532">
    <property type="entry name" value="IV_pilin_GFxxxE"/>
    <property type="match status" value="1"/>
</dbReference>
<dbReference type="InterPro" id="IPR012902">
    <property type="entry name" value="N_methyl_site"/>
</dbReference>
<dbReference type="InterPro" id="IPR045584">
    <property type="entry name" value="Pilin-like"/>
</dbReference>
<dbReference type="SUPFAM" id="SSF54523">
    <property type="entry name" value="Pili subunits"/>
    <property type="match status" value="1"/>
</dbReference>
<dbReference type="EMBL" id="DSTU01000005">
    <property type="protein sequence ID" value="HFJ53863.1"/>
    <property type="molecule type" value="Genomic_DNA"/>
</dbReference>
<feature type="transmembrane region" description="Helical" evidence="1">
    <location>
        <begin position="12"/>
        <end position="30"/>
    </location>
</feature>
<protein>
    <submittedName>
        <fullName evidence="2">Prepilin-type N-terminal cleavage/methylation domain-containing protein</fullName>
    </submittedName>
</protein>
<dbReference type="EMBL" id="DSLG01000004">
    <property type="protein sequence ID" value="HEA87054.1"/>
    <property type="molecule type" value="Genomic_DNA"/>
</dbReference>
<evidence type="ECO:0000313" key="3">
    <source>
        <dbReference type="EMBL" id="HFJ53863.1"/>
    </source>
</evidence>
<dbReference type="InterPro" id="IPR013784">
    <property type="entry name" value="Carb-bd-like_fold"/>
</dbReference>
<organism evidence="2">
    <name type="scientific">candidate division WOR-3 bacterium</name>
    <dbReference type="NCBI Taxonomy" id="2052148"/>
    <lineage>
        <taxon>Bacteria</taxon>
        <taxon>Bacteria division WOR-3</taxon>
    </lineage>
</organism>
<dbReference type="Pfam" id="PF07963">
    <property type="entry name" value="N_methyl"/>
    <property type="match status" value="1"/>
</dbReference>
<proteinExistence type="predicted"/>
<keyword evidence="1" id="KW-1133">Transmembrane helix</keyword>
<gene>
    <name evidence="2" type="ORF">ENP94_03480</name>
    <name evidence="3" type="ORF">ENS16_04150</name>
</gene>
<name>A0A7C1NGQ4_UNCW3</name>
<keyword evidence="1" id="KW-0812">Transmembrane</keyword>
<accession>A0A7C1NGQ4</accession>
<dbReference type="AlphaFoldDB" id="A0A7C1NGQ4"/>
<comment type="caution">
    <text evidence="2">The sequence shown here is derived from an EMBL/GenBank/DDBJ whole genome shotgun (WGS) entry which is preliminary data.</text>
</comment>
<dbReference type="SUPFAM" id="SSF49452">
    <property type="entry name" value="Starch-binding domain-like"/>
    <property type="match status" value="1"/>
</dbReference>
<reference evidence="2" key="1">
    <citation type="journal article" date="2020" name="mSystems">
        <title>Genome- and Community-Level Interaction Insights into Carbon Utilization and Element Cycling Functions of Hydrothermarchaeota in Hydrothermal Sediment.</title>
        <authorList>
            <person name="Zhou Z."/>
            <person name="Liu Y."/>
            <person name="Xu W."/>
            <person name="Pan J."/>
            <person name="Luo Z.H."/>
            <person name="Li M."/>
        </authorList>
    </citation>
    <scope>NUCLEOTIDE SEQUENCE [LARGE SCALE GENOMIC DNA]</scope>
    <source>
        <strain evidence="2">SpSt-265</strain>
        <strain evidence="3">SpSt-465</strain>
    </source>
</reference>
<evidence type="ECO:0000256" key="1">
    <source>
        <dbReference type="SAM" id="Phobius"/>
    </source>
</evidence>
<evidence type="ECO:0000313" key="2">
    <source>
        <dbReference type="EMBL" id="HEA87054.1"/>
    </source>
</evidence>
<sequence>MRSQVKAHGFTLMELLVVLLIIGILSTVAIRTIDATRDRSLFDQTLKEMRELSYAMVGNPEITANGHRVDFGFYGDMMRLPNDLRELVENTSNSPNWRGPYLRREFLQDSVGYRYDAWGNPYTYNPATGTIATIGNGKYPMTIRVVDSIVHLTNNSIIGTVTDADNNPPGDKAATVGIYLYLPNGTTFFTRPDAGGYYEFTPATTNGGIPIGNHKLVARRPGGDSIVKWVTVVPRSRTVVDFRFSRLFRNYLQMVGTPKISGDSSGFTIWIVNPGENPDTVRTISFIEAPDSAYMRWLYIRNHEQRQWEYSPGVGRGDSLVIMPGPFVISPNGEEVVEFSFYNFSKTPSGGDTSNIYNQLFRLRFNDGSEFSVRPR</sequence>
<dbReference type="Gene3D" id="3.30.700.10">
    <property type="entry name" value="Glycoprotein, Type 4 Pilin"/>
    <property type="match status" value="2"/>
</dbReference>
<keyword evidence="1" id="KW-0472">Membrane</keyword>